<comment type="catalytic activity">
    <reaction evidence="7">
        <text>dCMP + ATP = dCDP + ADP</text>
        <dbReference type="Rhea" id="RHEA:25094"/>
        <dbReference type="ChEBI" id="CHEBI:30616"/>
        <dbReference type="ChEBI" id="CHEBI:57566"/>
        <dbReference type="ChEBI" id="CHEBI:58593"/>
        <dbReference type="ChEBI" id="CHEBI:456216"/>
        <dbReference type="EC" id="2.7.4.25"/>
    </reaction>
</comment>
<dbReference type="Pfam" id="PF02224">
    <property type="entry name" value="Cytidylate_kin"/>
    <property type="match status" value="1"/>
</dbReference>
<name>A0ABR2VKI1_9FUNG</name>
<organism evidence="10 11">
    <name type="scientific">Basidiobolus ranarum</name>
    <dbReference type="NCBI Taxonomy" id="34480"/>
    <lineage>
        <taxon>Eukaryota</taxon>
        <taxon>Fungi</taxon>
        <taxon>Fungi incertae sedis</taxon>
        <taxon>Zoopagomycota</taxon>
        <taxon>Entomophthoromycotina</taxon>
        <taxon>Basidiobolomycetes</taxon>
        <taxon>Basidiobolales</taxon>
        <taxon>Basidiobolaceae</taxon>
        <taxon>Basidiobolus</taxon>
    </lineage>
</organism>
<dbReference type="EC" id="2.7.4.25" evidence="2"/>
<keyword evidence="4" id="KW-0547">Nucleotide-binding</keyword>
<feature type="domain" description="Cytidylate kinase" evidence="9">
    <location>
        <begin position="18"/>
        <end position="249"/>
    </location>
</feature>
<evidence type="ECO:0000256" key="2">
    <source>
        <dbReference type="ARBA" id="ARBA00012906"/>
    </source>
</evidence>
<dbReference type="PANTHER" id="PTHR21299">
    <property type="entry name" value="CYTIDYLATE KINASE/PANTOATE-BETA-ALANINE LIGASE"/>
    <property type="match status" value="1"/>
</dbReference>
<gene>
    <name evidence="10" type="ORF">K7432_017322</name>
</gene>
<dbReference type="InterPro" id="IPR011994">
    <property type="entry name" value="Cytidylate_kinase_dom"/>
</dbReference>
<dbReference type="PANTHER" id="PTHR21299:SF2">
    <property type="entry name" value="CYTIDYLATE KINASE"/>
    <property type="match status" value="1"/>
</dbReference>
<dbReference type="NCBIfam" id="TIGR00017">
    <property type="entry name" value="cmk"/>
    <property type="match status" value="1"/>
</dbReference>
<evidence type="ECO:0000313" key="11">
    <source>
        <dbReference type="Proteomes" id="UP001479436"/>
    </source>
</evidence>
<dbReference type="SUPFAM" id="SSF52540">
    <property type="entry name" value="P-loop containing nucleoside triphosphate hydrolases"/>
    <property type="match status" value="1"/>
</dbReference>
<dbReference type="Proteomes" id="UP001479436">
    <property type="component" value="Unassembled WGS sequence"/>
</dbReference>
<dbReference type="InterPro" id="IPR027417">
    <property type="entry name" value="P-loop_NTPase"/>
</dbReference>
<evidence type="ECO:0000259" key="9">
    <source>
        <dbReference type="Pfam" id="PF02224"/>
    </source>
</evidence>
<dbReference type="InterPro" id="IPR003136">
    <property type="entry name" value="Cytidylate_kin"/>
</dbReference>
<evidence type="ECO:0000256" key="6">
    <source>
        <dbReference type="ARBA" id="ARBA00022840"/>
    </source>
</evidence>
<evidence type="ECO:0000256" key="5">
    <source>
        <dbReference type="ARBA" id="ARBA00022777"/>
    </source>
</evidence>
<evidence type="ECO:0000256" key="8">
    <source>
        <dbReference type="ARBA" id="ARBA00048478"/>
    </source>
</evidence>
<evidence type="ECO:0000256" key="7">
    <source>
        <dbReference type="ARBA" id="ARBA00047615"/>
    </source>
</evidence>
<keyword evidence="6" id="KW-0067">ATP-binding</keyword>
<protein>
    <recommendedName>
        <fullName evidence="2">(d)CMP kinase</fullName>
        <ecNumber evidence="2">2.7.4.25</ecNumber>
    </recommendedName>
</protein>
<dbReference type="Gene3D" id="3.40.50.300">
    <property type="entry name" value="P-loop containing nucleotide triphosphate hydrolases"/>
    <property type="match status" value="1"/>
</dbReference>
<evidence type="ECO:0000256" key="3">
    <source>
        <dbReference type="ARBA" id="ARBA00022679"/>
    </source>
</evidence>
<comment type="caution">
    <text evidence="10">The sequence shown here is derived from an EMBL/GenBank/DDBJ whole genome shotgun (WGS) entry which is preliminary data.</text>
</comment>
<evidence type="ECO:0000313" key="10">
    <source>
        <dbReference type="EMBL" id="KAK9670876.1"/>
    </source>
</evidence>
<dbReference type="HAMAP" id="MF_00238">
    <property type="entry name" value="Cytidyl_kinase_type1"/>
    <property type="match status" value="1"/>
</dbReference>
<keyword evidence="5" id="KW-0418">Kinase</keyword>
<dbReference type="CDD" id="cd02020">
    <property type="entry name" value="CMPK"/>
    <property type="match status" value="1"/>
</dbReference>
<dbReference type="EMBL" id="JASJQH010010494">
    <property type="protein sequence ID" value="KAK9670876.1"/>
    <property type="molecule type" value="Genomic_DNA"/>
</dbReference>
<evidence type="ECO:0000256" key="1">
    <source>
        <dbReference type="ARBA" id="ARBA00009427"/>
    </source>
</evidence>
<keyword evidence="3" id="KW-0808">Transferase</keyword>
<accession>A0ABR2VKI1</accession>
<keyword evidence="11" id="KW-1185">Reference proteome</keyword>
<comment type="similarity">
    <text evidence="1">Belongs to the cytidylate kinase family. Type 1 subfamily.</text>
</comment>
<comment type="catalytic activity">
    <reaction evidence="8">
        <text>CMP + ATP = CDP + ADP</text>
        <dbReference type="Rhea" id="RHEA:11600"/>
        <dbReference type="ChEBI" id="CHEBI:30616"/>
        <dbReference type="ChEBI" id="CHEBI:58069"/>
        <dbReference type="ChEBI" id="CHEBI:60377"/>
        <dbReference type="ChEBI" id="CHEBI:456216"/>
        <dbReference type="EC" id="2.7.4.25"/>
    </reaction>
</comment>
<evidence type="ECO:0000256" key="4">
    <source>
        <dbReference type="ARBA" id="ARBA00022741"/>
    </source>
</evidence>
<sequence length="256" mass="28578">MEYIRRFGTTTSKTLFRVAIDGPAASGKSSTAKMVAQRLGFNYIDSGAMYRSVTLKALRERLDPSLSENDSKIATLAQSISLQLVTTPSTTPNALPITRVFMDSEDVSELIRTSDITRNIGGIAKNPEVRAALLTKQRAMGQGENHRDQNTKGIVMDGRDVTTVVFPDAELKIYLQADAKVRAERRYQEMKAKNLEGSYDTILKELLERDHADMTRKISPLKKAKDAIVVDTSNMTFDEQVERIVSLAQEKLKFDN</sequence>
<reference evidence="10 11" key="1">
    <citation type="submission" date="2023-04" db="EMBL/GenBank/DDBJ databases">
        <title>Genome of Basidiobolus ranarum AG-B5.</title>
        <authorList>
            <person name="Stajich J.E."/>
            <person name="Carter-House D."/>
            <person name="Gryganskyi A."/>
        </authorList>
    </citation>
    <scope>NUCLEOTIDE SEQUENCE [LARGE SCALE GENOMIC DNA]</scope>
    <source>
        <strain evidence="10 11">AG-B5</strain>
    </source>
</reference>
<proteinExistence type="inferred from homology"/>